<name>A0A8H4NDT4_9PEZI</name>
<keyword evidence="2" id="KW-0012">Acyltransferase</keyword>
<dbReference type="Proteomes" id="UP000572817">
    <property type="component" value="Unassembled WGS sequence"/>
</dbReference>
<feature type="region of interest" description="Disordered" evidence="4">
    <location>
        <begin position="2036"/>
        <end position="2055"/>
    </location>
</feature>
<feature type="region of interest" description="Disordered" evidence="4">
    <location>
        <begin position="830"/>
        <end position="854"/>
    </location>
</feature>
<dbReference type="PANTHER" id="PTHR12283">
    <property type="entry name" value="GLUTAMINYL-PEPTIDE CYCLOTRANSFERASE"/>
    <property type="match status" value="1"/>
</dbReference>
<dbReference type="Pfam" id="PF04389">
    <property type="entry name" value="Peptidase_M28"/>
    <property type="match status" value="1"/>
</dbReference>
<dbReference type="InterPro" id="IPR007484">
    <property type="entry name" value="Peptidase_M28"/>
</dbReference>
<feature type="region of interest" description="Disordered" evidence="4">
    <location>
        <begin position="1226"/>
        <end position="1282"/>
    </location>
</feature>
<dbReference type="GO" id="GO:0016603">
    <property type="term" value="F:glutaminyl-peptide cyclotransferase activity"/>
    <property type="evidence" value="ECO:0007669"/>
    <property type="project" value="InterPro"/>
</dbReference>
<feature type="domain" description="C2H2-type" evidence="6">
    <location>
        <begin position="1440"/>
        <end position="1460"/>
    </location>
</feature>
<feature type="region of interest" description="Disordered" evidence="4">
    <location>
        <begin position="2101"/>
        <end position="2121"/>
    </location>
</feature>
<reference evidence="7" key="1">
    <citation type="submission" date="2020-04" db="EMBL/GenBank/DDBJ databases">
        <title>Genome Assembly and Annotation of Botryosphaeria dothidea sdau 11-99, a Latent Pathogen of Apple Fruit Ring Rot in China.</title>
        <authorList>
            <person name="Yu C."/>
            <person name="Diao Y."/>
            <person name="Lu Q."/>
            <person name="Zhao J."/>
            <person name="Cui S."/>
            <person name="Peng C."/>
            <person name="He B."/>
            <person name="Liu H."/>
        </authorList>
    </citation>
    <scope>NUCLEOTIDE SEQUENCE [LARGE SCALE GENOMIC DNA]</scope>
    <source>
        <strain evidence="7">Sdau11-99</strain>
    </source>
</reference>
<dbReference type="EMBL" id="WWBZ02000009">
    <property type="protein sequence ID" value="KAF4311502.1"/>
    <property type="molecule type" value="Genomic_DNA"/>
</dbReference>
<feature type="compositionally biased region" description="Basic and acidic residues" evidence="4">
    <location>
        <begin position="2379"/>
        <end position="2388"/>
    </location>
</feature>
<feature type="compositionally biased region" description="Basic and acidic residues" evidence="4">
    <location>
        <begin position="1680"/>
        <end position="1692"/>
    </location>
</feature>
<sequence length="2456" mass="275417">MKFASRLASALQLLAALSAPRLSSAYQSLSDDTLKSLPQAPQDFDIHTGALLAPILIPRVPGTPGNEKVRQHFLDFFANSLPNWHVELHNSTSTTPTSNGKEIPFVNVIATRDPPWAKPGDVGRLALVAHYDSKLTPHGFIGATDSAAPCAMLMHAARSIDEALTKKWEKMEADGLGDGGIEEDRGVQIILLDGEEAFLSWTDADSLYGARALAESWESTHHPGMSTFQTAISSIQLFLLLDLLGASSPSIPSYFQTTHWAYQAMAKIEKRLRDLGQFKSSPNHASNEKDATKFDEPAWLRDADKEVSARMGGMVSDDHLPFMARGVEILHMIPTPFPRVWHELDDDGEHLDLDTVEDWAKLVTAFACEWMELEGFMSTAPPAKRAAETDEEESAVRRNEVTEKDELGSLFSTHANGQPDLRERRLKLFERKPSDRSNWDAAPVEVPIKWDTTREFILYPDGKGGPVKLPSTDEVKRPSPEMVKKIRQGEPLHFLLGSKITPATEISHEWGYEGSIMLYDPKDPEEASIEYVFLTDHLPEEPETRQHVLAEPKRNLFFITLMGDSLPTYHFWQDVKNEGDPREADDFDWATYMDECASRRASLQLEADTTRVAGELHRAREYFDEDDDGDHAPTPRLHGTKRTTAAFANSSDNDSIPLGQPARKQQYSPTIEQFLFGSGSDDDDFGNDNDEALHRPFSNVFGSSGGYYVCPPELADYSAYDDAFNRLVEEFEENLRVSGLESTLKDFGFYKGLNNQAVHFGGKYPPMQPPKGNWATDRGLETVAFRLAVASHDSKPMAPLTGNEPWTRDDTNGYWNEGGVKLKPNVLRKRYQPPNYNSANGDPTNYRRPSGVEKNNTSNLFQSGFDNIRQRFAGANPATPFQYSETTGATPTTPTFPPQDSWISGVNVDSDTRFQQRLQRLRRRNRVSNLRRAAHSAHSSSHPAVRHGSSNRRRRRPSLSANRTFDSAAANASWETINSGGGTRPLSHDPLGSRESSFRSNADYGLGSFASFHPRRGAAAGTAAQARATGLVDRAGRFVGFDGAFADTDGAGDVVMRDAPPPLLHRRWRQRSPEEGLPVRELRVRDGRSGDGVDADPDRPFWTWRWAGAGGAERWRRFWEVVDGVLGGAWDGLALGVELRVYTEGAGVDSVWVDRDAERGDWEEVVGEWLEGHDEDDVYLIPIPSEEQYSSVDTTLQRAPIRRPRESCRQCGVNLAYSTKRFKELHKAEHERENSIEQRRRDAADRARDARVRRRSEATESKDQFDMHKRLEEAKKPQGDRSPKACPYCGLDFTGVPLRVTQSHEAAHKASEHIEHLSGMTGRLRDAGVRLLSKENEARRCSKEAFIAFHKAKEATMHFRGDSGPDDCPYCGIDFTGLPLYLTERHKAFHREMSDARIPLEDNNSIHRYDLRSSRPSSRARSTSRGRRGVATTIHLPARCKVCPRRIKDLKEFASHYKAHFKGHDWNDPIEHDEALQRELAFGNWRHDCHVCGEDMRPLSKAEFKQHFVEHGIEFGAQTAREKEAESEHLPGISKGPLPPPFGGWTPSVTPYKTPPPGTSGGGLFSANPTATLAGMVARRRAKDGGGVSGKKRAGSRLFGEASSSNRTAKPSTSTSTSTSTNDFDETYLLPSTRRTTRSSRTQSREPRGHPRRPRSAPPPTTTIAAAAPPPLRRSSRIRTARELLDNMDRAQQRRSRSASLDAAASLHRDPLDNSGKKASTVRFLRRMRDRREASRAQADARHEARTAELQRRDVTSRNRRARYEMSLDVDELVARHREHGARTRIEQETLRRGEAYVQQLRQEAAPEQAQEAERLLEELEALYLRNQLRRPRGLVEDDPEYAVGRLEAQLRVDELLPGEGAEHYQERVHQDLSRYDRENEHRRPAHEENDVPTADNLSGSTLFDDSASLLHRRRRRRRRRRSFKDVLATSFTAFQRYSSKLDRQRRLRALERQVQRYTPAEVRAAIRAEEDIRTSIDRLRRQRVLADSPDFDLAWYGARAHEGPPRGGLLADLGGEGDAAFHEARVYRRWSPRARRRRYDEGAPEPGEWVFGPPPPELHRAGGGRWQPYASPACGPHRSRGVGDGCETVALRLGSPEALHRTYAAPPGTPSTVSGEEEDDEEEDVVANFRPSDIPDGLRQAIASGRPVDEIEGEWLDEIDASRLLSYFWGRMRSALLLDERLRRESEDERAQAAGAGRRVVFADRRPLAQEESGVLGVLGVLGEVVDERLVATMTARKKPRTNKKAIKDKPYRPPIVVDEEDEDAEMERAVEVVEEVIDASPAKRTLKRKGGPVDETYRPGKRARVGDGPEENDVPAKGFATVKARKEAVKRLEPSAGKMATNKARKKPVRKTESAEREVAPAKEDKRGIRKTVTVEARSEPNREATVESEASTAKKSVKGKAELVDKESKPAKSTKKSLAKKLTLKDRIARSGEPSPEPERAAQGAKRYSLRER</sequence>
<feature type="region of interest" description="Disordered" evidence="4">
    <location>
        <begin position="1524"/>
        <end position="1567"/>
    </location>
</feature>
<keyword evidence="3" id="KW-0175">Coiled coil</keyword>
<feature type="compositionally biased region" description="Basic and acidic residues" evidence="4">
    <location>
        <begin position="1730"/>
        <end position="1757"/>
    </location>
</feature>
<dbReference type="InterPro" id="IPR013087">
    <property type="entry name" value="Znf_C2H2_type"/>
</dbReference>
<dbReference type="CDD" id="cd03880">
    <property type="entry name" value="M28_QC_like"/>
    <property type="match status" value="1"/>
</dbReference>
<organism evidence="7 8">
    <name type="scientific">Botryosphaeria dothidea</name>
    <dbReference type="NCBI Taxonomy" id="55169"/>
    <lineage>
        <taxon>Eukaryota</taxon>
        <taxon>Fungi</taxon>
        <taxon>Dikarya</taxon>
        <taxon>Ascomycota</taxon>
        <taxon>Pezizomycotina</taxon>
        <taxon>Dothideomycetes</taxon>
        <taxon>Dothideomycetes incertae sedis</taxon>
        <taxon>Botryosphaeriales</taxon>
        <taxon>Botryosphaeriaceae</taxon>
        <taxon>Botryosphaeria</taxon>
    </lineage>
</organism>
<feature type="compositionally biased region" description="Polar residues" evidence="4">
    <location>
        <begin position="1602"/>
        <end position="1611"/>
    </location>
</feature>
<dbReference type="FunFam" id="3.40.630.10:FF:000074">
    <property type="entry name" value="Peptide hydrolase"/>
    <property type="match status" value="1"/>
</dbReference>
<feature type="compositionally biased region" description="Basic and acidic residues" evidence="4">
    <location>
        <begin position="394"/>
        <end position="407"/>
    </location>
</feature>
<feature type="compositionally biased region" description="Basic and acidic residues" evidence="4">
    <location>
        <begin position="1707"/>
        <end position="1716"/>
    </location>
</feature>
<evidence type="ECO:0000259" key="6">
    <source>
        <dbReference type="PROSITE" id="PS00028"/>
    </source>
</evidence>
<feature type="region of interest" description="Disordered" evidence="4">
    <location>
        <begin position="1407"/>
        <end position="1429"/>
    </location>
</feature>
<feature type="signal peptide" evidence="5">
    <location>
        <begin position="1"/>
        <end position="25"/>
    </location>
</feature>
<feature type="compositionally biased region" description="Polar residues" evidence="4">
    <location>
        <begin position="834"/>
        <end position="843"/>
    </location>
</feature>
<dbReference type="PANTHER" id="PTHR12283:SF6">
    <property type="entry name" value="GLUTAMINYL-PEPTIDE CYCLOTRANSFERASE-RELATED"/>
    <property type="match status" value="1"/>
</dbReference>
<evidence type="ECO:0000256" key="1">
    <source>
        <dbReference type="ARBA" id="ARBA00022679"/>
    </source>
</evidence>
<feature type="compositionally biased region" description="Basic and acidic residues" evidence="4">
    <location>
        <begin position="1866"/>
        <end position="1890"/>
    </location>
</feature>
<keyword evidence="5" id="KW-0732">Signal</keyword>
<keyword evidence="8" id="KW-1185">Reference proteome</keyword>
<evidence type="ECO:0000313" key="8">
    <source>
        <dbReference type="Proteomes" id="UP000572817"/>
    </source>
</evidence>
<dbReference type="SUPFAM" id="SSF53187">
    <property type="entry name" value="Zn-dependent exopeptidases"/>
    <property type="match status" value="1"/>
</dbReference>
<feature type="region of interest" description="Disordered" evidence="4">
    <location>
        <begin position="2285"/>
        <end position="2456"/>
    </location>
</feature>
<keyword evidence="1" id="KW-0808">Transferase</keyword>
<evidence type="ECO:0000256" key="2">
    <source>
        <dbReference type="ARBA" id="ARBA00023315"/>
    </source>
</evidence>
<feature type="region of interest" description="Disordered" evidence="4">
    <location>
        <begin position="885"/>
        <end position="908"/>
    </location>
</feature>
<evidence type="ECO:0000256" key="5">
    <source>
        <dbReference type="SAM" id="SignalP"/>
    </source>
</evidence>
<feature type="coiled-coil region" evidence="3">
    <location>
        <begin position="1803"/>
        <end position="1830"/>
    </location>
</feature>
<feature type="region of interest" description="Disordered" evidence="4">
    <location>
        <begin position="920"/>
        <end position="996"/>
    </location>
</feature>
<proteinExistence type="predicted"/>
<evidence type="ECO:0000313" key="7">
    <source>
        <dbReference type="EMBL" id="KAF4311502.1"/>
    </source>
</evidence>
<feature type="region of interest" description="Disordered" evidence="4">
    <location>
        <begin position="381"/>
        <end position="416"/>
    </location>
</feature>
<comment type="caution">
    <text evidence="7">The sequence shown here is derived from an EMBL/GenBank/DDBJ whole genome shotgun (WGS) entry which is preliminary data.</text>
</comment>
<feature type="compositionally biased region" description="Basic and acidic residues" evidence="4">
    <location>
        <begin position="2402"/>
        <end position="2413"/>
    </location>
</feature>
<feature type="compositionally biased region" description="Basic and acidic residues" evidence="4">
    <location>
        <begin position="2326"/>
        <end position="2335"/>
    </location>
</feature>
<dbReference type="GO" id="GO:0008270">
    <property type="term" value="F:zinc ion binding"/>
    <property type="evidence" value="ECO:0007669"/>
    <property type="project" value="TreeGrafter"/>
</dbReference>
<gene>
    <name evidence="7" type="ORF">GTA08_BOTSDO12805</name>
</gene>
<feature type="region of interest" description="Disordered" evidence="4">
    <location>
        <begin position="1866"/>
        <end position="1900"/>
    </location>
</feature>
<feature type="region of interest" description="Disordered" evidence="4">
    <location>
        <begin position="1580"/>
        <end position="1757"/>
    </location>
</feature>
<accession>A0A8H4NDT4</accession>
<protein>
    <submittedName>
        <fullName evidence="7">Zinc finger C2H2-type protein</fullName>
    </submittedName>
</protein>
<dbReference type="SMART" id="SM00355">
    <property type="entry name" value="ZnF_C2H2"/>
    <property type="match status" value="3"/>
</dbReference>
<feature type="compositionally biased region" description="Low complexity" evidence="4">
    <location>
        <begin position="927"/>
        <end position="948"/>
    </location>
</feature>
<feature type="compositionally biased region" description="Basic and acidic residues" evidence="4">
    <location>
        <begin position="2352"/>
        <end position="2369"/>
    </location>
</feature>
<evidence type="ECO:0000256" key="3">
    <source>
        <dbReference type="SAM" id="Coils"/>
    </source>
</evidence>
<evidence type="ECO:0000256" key="4">
    <source>
        <dbReference type="SAM" id="MobiDB-lite"/>
    </source>
</evidence>
<feature type="chain" id="PRO_5034194141" evidence="5">
    <location>
        <begin position="26"/>
        <end position="2456"/>
    </location>
</feature>
<dbReference type="InterPro" id="IPR037457">
    <property type="entry name" value="M28_QC"/>
</dbReference>
<dbReference type="OrthoDB" id="3907302at2759"/>
<dbReference type="Gene3D" id="3.40.630.10">
    <property type="entry name" value="Zn peptidases"/>
    <property type="match status" value="1"/>
</dbReference>
<feature type="compositionally biased region" description="Low complexity" evidence="4">
    <location>
        <begin position="1612"/>
        <end position="1621"/>
    </location>
</feature>
<dbReference type="InterPro" id="IPR040234">
    <property type="entry name" value="QC/QCL"/>
</dbReference>
<dbReference type="PROSITE" id="PS00028">
    <property type="entry name" value="ZINC_FINGER_C2H2_1"/>
    <property type="match status" value="1"/>
</dbReference>